<dbReference type="Proteomes" id="UP000514509">
    <property type="component" value="Chromosome"/>
</dbReference>
<evidence type="ECO:0000313" key="5">
    <source>
        <dbReference type="Proteomes" id="UP000514509"/>
    </source>
</evidence>
<organism evidence="4 5">
    <name type="scientific">Adhaeribacter radiodurans</name>
    <dbReference type="NCBI Taxonomy" id="2745197"/>
    <lineage>
        <taxon>Bacteria</taxon>
        <taxon>Pseudomonadati</taxon>
        <taxon>Bacteroidota</taxon>
        <taxon>Cytophagia</taxon>
        <taxon>Cytophagales</taxon>
        <taxon>Hymenobacteraceae</taxon>
        <taxon>Adhaeribacter</taxon>
    </lineage>
</organism>
<dbReference type="Pfam" id="PF03168">
    <property type="entry name" value="LEA_2"/>
    <property type="match status" value="2"/>
</dbReference>
<proteinExistence type="inferred from homology"/>
<dbReference type="Gene3D" id="2.60.40.1820">
    <property type="match status" value="2"/>
</dbReference>
<dbReference type="InterPro" id="IPR004864">
    <property type="entry name" value="LEA_2"/>
</dbReference>
<dbReference type="KEGG" id="add:HUW48_14265"/>
<reference evidence="4 5" key="1">
    <citation type="submission" date="2020-08" db="EMBL/GenBank/DDBJ databases">
        <title>Adhaeribacter dokdonensis sp. nov., isolated from the rhizosphere of Elymus tsukushiensis, a plant native to the Dokdo Islands, Republic of Korea.</title>
        <authorList>
            <person name="Ghim S.Y."/>
        </authorList>
    </citation>
    <scope>NUCLEOTIDE SEQUENCE [LARGE SCALE GENOMIC DNA]</scope>
    <source>
        <strain evidence="4 5">KUDC8001</strain>
    </source>
</reference>
<name>A0A7L7L8H0_9BACT</name>
<feature type="domain" description="Water stress and hypersensitive response" evidence="3">
    <location>
        <begin position="45"/>
        <end position="166"/>
    </location>
</feature>
<keyword evidence="5" id="KW-1185">Reference proteome</keyword>
<evidence type="ECO:0000259" key="3">
    <source>
        <dbReference type="SMART" id="SM00769"/>
    </source>
</evidence>
<dbReference type="PANTHER" id="PTHR31459">
    <property type="match status" value="1"/>
</dbReference>
<evidence type="ECO:0000313" key="4">
    <source>
        <dbReference type="EMBL" id="QMU29132.1"/>
    </source>
</evidence>
<feature type="region of interest" description="Disordered" evidence="2">
    <location>
        <begin position="305"/>
        <end position="332"/>
    </location>
</feature>
<comment type="similarity">
    <text evidence="1">Belongs to the LEA type 2 family.</text>
</comment>
<dbReference type="SUPFAM" id="SSF117070">
    <property type="entry name" value="LEA14-like"/>
    <property type="match status" value="2"/>
</dbReference>
<dbReference type="InterPro" id="IPR045043">
    <property type="entry name" value="Lea14-like"/>
</dbReference>
<protein>
    <submittedName>
        <fullName evidence="4">LEA type 2 family protein</fullName>
    </submittedName>
</protein>
<sequence length="332" mass="37621">MSNQKKAKNWIIGLIILAVLLAIGYALVKFQKSDKKVADYIVPKLTLTSMQLTNLTAERADVKMKMIIDNPAPIGFTIDSLYYEVFIADQQVARTTYPDTLRLEAKDSTKITLPLTLYYDKLKEVTDRLAQQGQDSVNYRVNATIFSKTKLIPKDKFNLKVEKRLPLVTIPEVKITDIKITDLKFKGATMQVAATVKNRNVFSLGLKDMAYSVKIEDNEAVEGNKPGTINIPAKGTANFTIPVQLTFKEMGKTLIDFVKEGKDVSYDVKLKTELVTQSNILQDSKINLNTSGKLKTVLDAVKENVQEKKAEKKEERKERREERREARKEARK</sequence>
<dbReference type="GO" id="GO:0009269">
    <property type="term" value="P:response to desiccation"/>
    <property type="evidence" value="ECO:0007669"/>
    <property type="project" value="InterPro"/>
</dbReference>
<feature type="domain" description="Water stress and hypersensitive response" evidence="3">
    <location>
        <begin position="173"/>
        <end position="291"/>
    </location>
</feature>
<gene>
    <name evidence="4" type="ORF">HUW48_14265</name>
</gene>
<accession>A0A7L7L8H0</accession>
<evidence type="ECO:0000256" key="1">
    <source>
        <dbReference type="ARBA" id="ARBA00005960"/>
    </source>
</evidence>
<evidence type="ECO:0000256" key="2">
    <source>
        <dbReference type="SAM" id="MobiDB-lite"/>
    </source>
</evidence>
<dbReference type="PANTHER" id="PTHR31459:SF2">
    <property type="entry name" value="OS03G0843300 PROTEIN"/>
    <property type="match status" value="1"/>
</dbReference>
<dbReference type="AlphaFoldDB" id="A0A7L7L8H0"/>
<dbReference type="RefSeq" id="WP_182411591.1">
    <property type="nucleotide sequence ID" value="NZ_CP055153.1"/>
</dbReference>
<dbReference type="SMART" id="SM00769">
    <property type="entry name" value="WHy"/>
    <property type="match status" value="2"/>
</dbReference>
<dbReference type="EMBL" id="CP055153">
    <property type="protein sequence ID" value="QMU29132.1"/>
    <property type="molecule type" value="Genomic_DNA"/>
</dbReference>
<dbReference type="InterPro" id="IPR013990">
    <property type="entry name" value="WHy-dom"/>
</dbReference>